<dbReference type="Proteomes" id="UP000789739">
    <property type="component" value="Unassembled WGS sequence"/>
</dbReference>
<comment type="caution">
    <text evidence="2">The sequence shown here is derived from an EMBL/GenBank/DDBJ whole genome shotgun (WGS) entry which is preliminary data.</text>
</comment>
<evidence type="ECO:0000313" key="2">
    <source>
        <dbReference type="EMBL" id="CAG8606977.1"/>
    </source>
</evidence>
<dbReference type="EMBL" id="CAJVPI010001322">
    <property type="protein sequence ID" value="CAG8606977.1"/>
    <property type="molecule type" value="Genomic_DNA"/>
</dbReference>
<proteinExistence type="predicted"/>
<evidence type="ECO:0000256" key="1">
    <source>
        <dbReference type="SAM" id="MobiDB-lite"/>
    </source>
</evidence>
<accession>A0A9N9CP47</accession>
<evidence type="ECO:0000313" key="3">
    <source>
        <dbReference type="Proteomes" id="UP000789739"/>
    </source>
</evidence>
<protein>
    <submittedName>
        <fullName evidence="2">10430_t:CDS:1</fullName>
    </submittedName>
</protein>
<feature type="compositionally biased region" description="Polar residues" evidence="1">
    <location>
        <begin position="7"/>
        <end position="18"/>
    </location>
</feature>
<reference evidence="2" key="1">
    <citation type="submission" date="2021-06" db="EMBL/GenBank/DDBJ databases">
        <authorList>
            <person name="Kallberg Y."/>
            <person name="Tangrot J."/>
            <person name="Rosling A."/>
        </authorList>
    </citation>
    <scope>NUCLEOTIDE SEQUENCE</scope>
    <source>
        <strain evidence="2">BR232B</strain>
    </source>
</reference>
<name>A0A9N9CP47_9GLOM</name>
<keyword evidence="3" id="KW-1185">Reference proteome</keyword>
<dbReference type="AlphaFoldDB" id="A0A9N9CP47"/>
<organism evidence="2 3">
    <name type="scientific">Paraglomus brasilianum</name>
    <dbReference type="NCBI Taxonomy" id="144538"/>
    <lineage>
        <taxon>Eukaryota</taxon>
        <taxon>Fungi</taxon>
        <taxon>Fungi incertae sedis</taxon>
        <taxon>Mucoromycota</taxon>
        <taxon>Glomeromycotina</taxon>
        <taxon>Glomeromycetes</taxon>
        <taxon>Paraglomerales</taxon>
        <taxon>Paraglomeraceae</taxon>
        <taxon>Paraglomus</taxon>
    </lineage>
</organism>
<feature type="region of interest" description="Disordered" evidence="1">
    <location>
        <begin position="1"/>
        <end position="20"/>
    </location>
</feature>
<sequence>MKKTLDRLSQSSENTNPKIRQMDKDFEAWKTSRKQNDFFKYLQELKRLRDEEAIQLAQIKSQENLQLAKIKSKYLQDHIIAVTEFHKNIAEDLITIDRKRKMSLSDEDIDQEEQELKPTSTEVRYFKKRLLDLNCDSDNCIEDESDVEKSDYSDEELDNIDSFSFDEWVDTCNRERWTLRNGEKVRDVLLRMTRKAIDKSNELKKMEAKTLSTIRLRLGLSSIIDLSSEFEGGMHAWFGQDWEDLKVRCSHKIKFEVRKFKGDILSDIIKIEELCTSFKYWEARAHLLDKIKERPSDDTHRQVLKTIDMLLENPYSFIDKEGRKKNLTEVEYIMKVAGPILDIIFSSDHDIVYLKWGETTSKPTISRKIDLRVLTVDSDTVLSHSEFARKATPLKIIKGRSKCLRTNKCILDQYLMNDLPEEAVEDSTIFGLQSAGLEGQLFAIDLLDEGLYFSLNGPTFRFPAVLNNIEVLRSSLEILYLFKEKAINKAKYLSCNDNNQIAKILKSRSITKKPQHSKMNYIKKTYFTPKETLRNEIRNLHSNDWHLI</sequence>
<gene>
    <name evidence="2" type="ORF">PBRASI_LOCUS7956</name>
</gene>
<dbReference type="OrthoDB" id="2387761at2759"/>